<organism evidence="1 2">
    <name type="scientific">Solanum commersonii</name>
    <name type="common">Commerson's wild potato</name>
    <name type="synonym">Commerson's nightshade</name>
    <dbReference type="NCBI Taxonomy" id="4109"/>
    <lineage>
        <taxon>Eukaryota</taxon>
        <taxon>Viridiplantae</taxon>
        <taxon>Streptophyta</taxon>
        <taxon>Embryophyta</taxon>
        <taxon>Tracheophyta</taxon>
        <taxon>Spermatophyta</taxon>
        <taxon>Magnoliopsida</taxon>
        <taxon>eudicotyledons</taxon>
        <taxon>Gunneridae</taxon>
        <taxon>Pentapetalae</taxon>
        <taxon>asterids</taxon>
        <taxon>lamiids</taxon>
        <taxon>Solanales</taxon>
        <taxon>Solanaceae</taxon>
        <taxon>Solanoideae</taxon>
        <taxon>Solaneae</taxon>
        <taxon>Solanum</taxon>
    </lineage>
</organism>
<dbReference type="Proteomes" id="UP000824120">
    <property type="component" value="Chromosome 8"/>
</dbReference>
<evidence type="ECO:0008006" key="3">
    <source>
        <dbReference type="Google" id="ProtNLM"/>
    </source>
</evidence>
<dbReference type="OrthoDB" id="118159at2759"/>
<protein>
    <recommendedName>
        <fullName evidence="3">HAT C-terminal dimerisation domain-containing protein</fullName>
    </recommendedName>
</protein>
<comment type="caution">
    <text evidence="1">The sequence shown here is derived from an EMBL/GenBank/DDBJ whole genome shotgun (WGS) entry which is preliminary data.</text>
</comment>
<evidence type="ECO:0000313" key="1">
    <source>
        <dbReference type="EMBL" id="KAG5590563.1"/>
    </source>
</evidence>
<accession>A0A9J5XQK8</accession>
<reference evidence="1 2" key="1">
    <citation type="submission" date="2020-09" db="EMBL/GenBank/DDBJ databases">
        <title>De no assembly of potato wild relative species, Solanum commersonii.</title>
        <authorList>
            <person name="Cho K."/>
        </authorList>
    </citation>
    <scope>NUCLEOTIDE SEQUENCE [LARGE SCALE GENOMIC DNA]</scope>
    <source>
        <strain evidence="1">LZ3.2</strain>
        <tissue evidence="1">Leaf</tissue>
    </source>
</reference>
<dbReference type="InterPro" id="IPR055298">
    <property type="entry name" value="AtLOH3-like"/>
</dbReference>
<evidence type="ECO:0000313" key="2">
    <source>
        <dbReference type="Proteomes" id="UP000824120"/>
    </source>
</evidence>
<keyword evidence="2" id="KW-1185">Reference proteome</keyword>
<sequence>MCMRRGDPRFSNLKGISDLAKALAEGNLVETYLLVKLTLILPVATTTIERAFSSMKYIKDELRSTISDALLDFCLVCYFEKETYTPNFVVSNWRTKDSGALVVLKSRGPSLIR</sequence>
<dbReference type="PANTHER" id="PTHR11697">
    <property type="entry name" value="GENERAL TRANSCRIPTION FACTOR 2-RELATED ZINC FINGER PROTEIN"/>
    <property type="match status" value="1"/>
</dbReference>
<proteinExistence type="predicted"/>
<gene>
    <name evidence="1" type="ORF">H5410_041077</name>
</gene>
<dbReference type="PANTHER" id="PTHR11697:SF230">
    <property type="entry name" value="ZINC FINGER, MYM DOMAIN CONTAINING 1"/>
    <property type="match status" value="1"/>
</dbReference>
<dbReference type="AlphaFoldDB" id="A0A9J5XQK8"/>
<name>A0A9J5XQK8_SOLCO</name>
<dbReference type="EMBL" id="JACXVP010000008">
    <property type="protein sequence ID" value="KAG5590563.1"/>
    <property type="molecule type" value="Genomic_DNA"/>
</dbReference>